<dbReference type="Proteomes" id="UP001161247">
    <property type="component" value="Chromosome 2"/>
</dbReference>
<protein>
    <submittedName>
        <fullName evidence="1">OLC1v1032264C1</fullName>
    </submittedName>
</protein>
<accession>A0AAV1CKL4</accession>
<keyword evidence="2" id="KW-1185">Reference proteome</keyword>
<organism evidence="1 2">
    <name type="scientific">Oldenlandia corymbosa var. corymbosa</name>
    <dbReference type="NCBI Taxonomy" id="529605"/>
    <lineage>
        <taxon>Eukaryota</taxon>
        <taxon>Viridiplantae</taxon>
        <taxon>Streptophyta</taxon>
        <taxon>Embryophyta</taxon>
        <taxon>Tracheophyta</taxon>
        <taxon>Spermatophyta</taxon>
        <taxon>Magnoliopsida</taxon>
        <taxon>eudicotyledons</taxon>
        <taxon>Gunneridae</taxon>
        <taxon>Pentapetalae</taxon>
        <taxon>asterids</taxon>
        <taxon>lamiids</taxon>
        <taxon>Gentianales</taxon>
        <taxon>Rubiaceae</taxon>
        <taxon>Rubioideae</taxon>
        <taxon>Spermacoceae</taxon>
        <taxon>Hedyotis-Oldenlandia complex</taxon>
        <taxon>Oldenlandia</taxon>
    </lineage>
</organism>
<dbReference type="PANTHER" id="PTHR46929:SF3">
    <property type="entry name" value="MYB_SANT-LIKE DOMAIN-CONTAINING PROTEIN"/>
    <property type="match status" value="1"/>
</dbReference>
<evidence type="ECO:0000313" key="2">
    <source>
        <dbReference type="Proteomes" id="UP001161247"/>
    </source>
</evidence>
<dbReference type="AlphaFoldDB" id="A0AAV1CKL4"/>
<sequence>MASNSQASSQVKEKGKENYFTWTPEMDKILGTCFIDQMAQGNKCDGKLAWKSSSWTAAINALYVHLKNKIVIENWDDICAIFSQGRADGQGAATFEENNAENEVNSFNIGDPSEEIHNQSEAMRLLLARQKRKEGTSYACSQGSRKKPTSTQAPDYMTQMAAKCSDYMLGERKKTELVIAQKTKITPQQILSELKEIDLDDMQKIKIVDMMMLNRVMFDTFVGLPVELKYKWLMAKLDKEN</sequence>
<gene>
    <name evidence="1" type="ORF">OLC1_LOCUS6997</name>
</gene>
<reference evidence="1" key="1">
    <citation type="submission" date="2023-03" db="EMBL/GenBank/DDBJ databases">
        <authorList>
            <person name="Julca I."/>
        </authorList>
    </citation>
    <scope>NUCLEOTIDE SEQUENCE</scope>
</reference>
<dbReference type="PANTHER" id="PTHR46929">
    <property type="entry name" value="EXPRESSED PROTEIN"/>
    <property type="match status" value="1"/>
</dbReference>
<proteinExistence type="predicted"/>
<dbReference type="EMBL" id="OX459119">
    <property type="protein sequence ID" value="CAI9096179.1"/>
    <property type="molecule type" value="Genomic_DNA"/>
</dbReference>
<name>A0AAV1CKL4_OLDCO</name>
<evidence type="ECO:0000313" key="1">
    <source>
        <dbReference type="EMBL" id="CAI9096179.1"/>
    </source>
</evidence>